<keyword evidence="2" id="KW-1133">Transmembrane helix</keyword>
<feature type="transmembrane region" description="Helical" evidence="2">
    <location>
        <begin position="167"/>
        <end position="186"/>
    </location>
</feature>
<feature type="transmembrane region" description="Helical" evidence="2">
    <location>
        <begin position="62"/>
        <end position="77"/>
    </location>
</feature>
<sequence>MQNNHPTFTYAYHFLSEAIIIFLIVLPIMHHSYEWVPYGSYLAMITGICIVYTAITRQSTNYFWYLLTIPFLFALFYLLNYPIMLAVLFPVLFVWRYIDIRKEEIISRENTYILITVILTAIISLLVNDTRIMLYPFLQFIILIIGYITSHLAVVHKMDRKQFNNKLPVYFIGVLAVGAGLFYLLFDVTRLAVLATWQGLLNLFGSALGGVANVLSFLDVQQRGWPEQTREGEGFAGDGYWKELDEKSIIEMIAPYVLTILLITLIVFGVILVILLWKRRFNKKLDPTETDETISYSALDDKSKKKLFSLDSMKHFFKKPDHPIRKMVLEFERKAIKNKKGRKHYETIEDWFSRIGMNTDIAVYQKVRYGEIREISERDRNAFKEQLDEMKGRLEEKDSS</sequence>
<feature type="transmembrane region" description="Helical" evidence="2">
    <location>
        <begin position="35"/>
        <end position="55"/>
    </location>
</feature>
<dbReference type="Proteomes" id="UP001335737">
    <property type="component" value="Unassembled WGS sequence"/>
</dbReference>
<feature type="transmembrane region" description="Helical" evidence="2">
    <location>
        <begin position="110"/>
        <end position="127"/>
    </location>
</feature>
<accession>A0ABU6KI44</accession>
<keyword evidence="1" id="KW-0175">Coiled coil</keyword>
<feature type="transmembrane region" description="Helical" evidence="2">
    <location>
        <begin position="253"/>
        <end position="277"/>
    </location>
</feature>
<feature type="transmembrane region" description="Helical" evidence="2">
    <location>
        <begin position="12"/>
        <end position="29"/>
    </location>
</feature>
<comment type="caution">
    <text evidence="3">The sequence shown here is derived from an EMBL/GenBank/DDBJ whole genome shotgun (WGS) entry which is preliminary data.</text>
</comment>
<evidence type="ECO:0008006" key="5">
    <source>
        <dbReference type="Google" id="ProtNLM"/>
    </source>
</evidence>
<protein>
    <recommendedName>
        <fullName evidence="5">DUF4129 domain-containing protein</fullName>
    </recommendedName>
</protein>
<dbReference type="EMBL" id="JARZFX010000009">
    <property type="protein sequence ID" value="MEC5424992.1"/>
    <property type="molecule type" value="Genomic_DNA"/>
</dbReference>
<evidence type="ECO:0000313" key="4">
    <source>
        <dbReference type="Proteomes" id="UP001335737"/>
    </source>
</evidence>
<feature type="coiled-coil region" evidence="1">
    <location>
        <begin position="373"/>
        <end position="400"/>
    </location>
</feature>
<organism evidence="3 4">
    <name type="scientific">Virgibacillus tibetensis</name>
    <dbReference type="NCBI Taxonomy" id="3042313"/>
    <lineage>
        <taxon>Bacteria</taxon>
        <taxon>Bacillati</taxon>
        <taxon>Bacillota</taxon>
        <taxon>Bacilli</taxon>
        <taxon>Bacillales</taxon>
        <taxon>Bacillaceae</taxon>
        <taxon>Virgibacillus</taxon>
    </lineage>
</organism>
<gene>
    <name evidence="3" type="ORF">QGM71_16005</name>
</gene>
<evidence type="ECO:0000256" key="1">
    <source>
        <dbReference type="SAM" id="Coils"/>
    </source>
</evidence>
<name>A0ABU6KI44_9BACI</name>
<keyword evidence="2" id="KW-0812">Transmembrane</keyword>
<feature type="transmembrane region" description="Helical" evidence="2">
    <location>
        <begin position="133"/>
        <end position="155"/>
    </location>
</feature>
<evidence type="ECO:0000256" key="2">
    <source>
        <dbReference type="SAM" id="Phobius"/>
    </source>
</evidence>
<proteinExistence type="predicted"/>
<dbReference type="RefSeq" id="WP_327608548.1">
    <property type="nucleotide sequence ID" value="NZ_JARZFX010000009.1"/>
</dbReference>
<reference evidence="3 4" key="1">
    <citation type="journal article" date="2024" name="Int. J. Syst. Evol. Microbiol.">
        <title>Virgibacillus tibetensis sp. nov., isolated from salt lake on the Tibetan Plateau of China.</title>
        <authorList>
            <person name="Phurbu D."/>
            <person name="Liu Z.-X."/>
            <person name="Wang R."/>
            <person name="Zheng Y.-Y."/>
            <person name="Liu H.-C."/>
            <person name="Zhou Y.-G."/>
            <person name="Yu Y.-J."/>
            <person name="Li A.-H."/>
        </authorList>
    </citation>
    <scope>NUCLEOTIDE SEQUENCE [LARGE SCALE GENOMIC DNA]</scope>
    <source>
        <strain evidence="3 4">C22-A2</strain>
    </source>
</reference>
<evidence type="ECO:0000313" key="3">
    <source>
        <dbReference type="EMBL" id="MEC5424992.1"/>
    </source>
</evidence>
<keyword evidence="2" id="KW-0472">Membrane</keyword>
<keyword evidence="4" id="KW-1185">Reference proteome</keyword>